<comment type="caution">
    <text evidence="1">The sequence shown here is derived from an EMBL/GenBank/DDBJ whole genome shotgun (WGS) entry which is preliminary data.</text>
</comment>
<organism evidence="1 2">
    <name type="scientific">Dreissena polymorpha</name>
    <name type="common">Zebra mussel</name>
    <name type="synonym">Mytilus polymorpha</name>
    <dbReference type="NCBI Taxonomy" id="45954"/>
    <lineage>
        <taxon>Eukaryota</taxon>
        <taxon>Metazoa</taxon>
        <taxon>Spiralia</taxon>
        <taxon>Lophotrochozoa</taxon>
        <taxon>Mollusca</taxon>
        <taxon>Bivalvia</taxon>
        <taxon>Autobranchia</taxon>
        <taxon>Heteroconchia</taxon>
        <taxon>Euheterodonta</taxon>
        <taxon>Imparidentia</taxon>
        <taxon>Neoheterodontei</taxon>
        <taxon>Myida</taxon>
        <taxon>Dreissenoidea</taxon>
        <taxon>Dreissenidae</taxon>
        <taxon>Dreissena</taxon>
    </lineage>
</organism>
<evidence type="ECO:0008006" key="3">
    <source>
        <dbReference type="Google" id="ProtNLM"/>
    </source>
</evidence>
<dbReference type="Proteomes" id="UP000828390">
    <property type="component" value="Unassembled WGS sequence"/>
</dbReference>
<gene>
    <name evidence="1" type="ORF">DPMN_056036</name>
</gene>
<keyword evidence="2" id="KW-1185">Reference proteome</keyword>
<evidence type="ECO:0000313" key="2">
    <source>
        <dbReference type="Proteomes" id="UP000828390"/>
    </source>
</evidence>
<dbReference type="SUPFAM" id="SSF57903">
    <property type="entry name" value="FYVE/PHD zinc finger"/>
    <property type="match status" value="1"/>
</dbReference>
<dbReference type="AlphaFoldDB" id="A0A9D4CTK5"/>
<dbReference type="EMBL" id="JAIWYP010000012">
    <property type="protein sequence ID" value="KAH3730058.1"/>
    <property type="molecule type" value="Genomic_DNA"/>
</dbReference>
<sequence>MLLWANCFATLDRISFTSSSCSWEETVPASSIDLKKQLRSRMELIVARTLASILDLDIPVQQHLPHKYSTESAKQSEVLSVERMIECRIAMTSSALPVDRLEGLIPRPQNFHKRIVLLQLAKEIIQFIWQNTNEYMAAVEDDRKYTCICDEEDECSSTMRCPTRWFHKYCVDVPDGAEDDDWWCS</sequence>
<proteinExistence type="predicted"/>
<protein>
    <recommendedName>
        <fullName evidence="3">Zinc finger PHD-type domain-containing protein</fullName>
    </recommendedName>
</protein>
<reference evidence="1" key="1">
    <citation type="journal article" date="2019" name="bioRxiv">
        <title>The Genome of the Zebra Mussel, Dreissena polymorpha: A Resource for Invasive Species Research.</title>
        <authorList>
            <person name="McCartney M.A."/>
            <person name="Auch B."/>
            <person name="Kono T."/>
            <person name="Mallez S."/>
            <person name="Zhang Y."/>
            <person name="Obille A."/>
            <person name="Becker A."/>
            <person name="Abrahante J.E."/>
            <person name="Garbe J."/>
            <person name="Badalamenti J.P."/>
            <person name="Herman A."/>
            <person name="Mangelson H."/>
            <person name="Liachko I."/>
            <person name="Sullivan S."/>
            <person name="Sone E.D."/>
            <person name="Koren S."/>
            <person name="Silverstein K.A.T."/>
            <person name="Beckman K.B."/>
            <person name="Gohl D.M."/>
        </authorList>
    </citation>
    <scope>NUCLEOTIDE SEQUENCE</scope>
    <source>
        <strain evidence="1">Duluth1</strain>
        <tissue evidence="1">Whole animal</tissue>
    </source>
</reference>
<dbReference type="InterPro" id="IPR011011">
    <property type="entry name" value="Znf_FYVE_PHD"/>
</dbReference>
<reference evidence="1" key="2">
    <citation type="submission" date="2020-11" db="EMBL/GenBank/DDBJ databases">
        <authorList>
            <person name="McCartney M.A."/>
            <person name="Auch B."/>
            <person name="Kono T."/>
            <person name="Mallez S."/>
            <person name="Becker A."/>
            <person name="Gohl D.M."/>
            <person name="Silverstein K.A.T."/>
            <person name="Koren S."/>
            <person name="Bechman K.B."/>
            <person name="Herman A."/>
            <person name="Abrahante J.E."/>
            <person name="Garbe J."/>
        </authorList>
    </citation>
    <scope>NUCLEOTIDE SEQUENCE</scope>
    <source>
        <strain evidence="1">Duluth1</strain>
        <tissue evidence="1">Whole animal</tissue>
    </source>
</reference>
<name>A0A9D4CTK5_DREPO</name>
<accession>A0A9D4CTK5</accession>
<evidence type="ECO:0000313" key="1">
    <source>
        <dbReference type="EMBL" id="KAH3730058.1"/>
    </source>
</evidence>